<comment type="caution">
    <text evidence="3">The sequence shown here is derived from an EMBL/GenBank/DDBJ whole genome shotgun (WGS) entry which is preliminary data.</text>
</comment>
<accession>A0ABU8XRL9</accession>
<dbReference type="Pfam" id="PF13490">
    <property type="entry name" value="zf-HC2"/>
    <property type="match status" value="1"/>
</dbReference>
<feature type="domain" description="Putative zinc-finger" evidence="2">
    <location>
        <begin position="3"/>
        <end position="37"/>
    </location>
</feature>
<evidence type="ECO:0000256" key="1">
    <source>
        <dbReference type="SAM" id="MobiDB-lite"/>
    </source>
</evidence>
<dbReference type="InterPro" id="IPR041916">
    <property type="entry name" value="Anti_sigma_zinc_sf"/>
</dbReference>
<dbReference type="Proteomes" id="UP001375743">
    <property type="component" value="Unassembled WGS sequence"/>
</dbReference>
<evidence type="ECO:0000313" key="3">
    <source>
        <dbReference type="EMBL" id="MEK0082637.1"/>
    </source>
</evidence>
<proteinExistence type="predicted"/>
<dbReference type="RefSeq" id="WP_418158486.1">
    <property type="nucleotide sequence ID" value="NZ_JBBLZC010000004.1"/>
</dbReference>
<dbReference type="EMBL" id="JBBLZC010000004">
    <property type="protein sequence ID" value="MEK0082637.1"/>
    <property type="molecule type" value="Genomic_DNA"/>
</dbReference>
<evidence type="ECO:0000313" key="4">
    <source>
        <dbReference type="Proteomes" id="UP001375743"/>
    </source>
</evidence>
<organism evidence="3 4">
    <name type="scientific">Benzoatithermus flavus</name>
    <dbReference type="NCBI Taxonomy" id="3108223"/>
    <lineage>
        <taxon>Bacteria</taxon>
        <taxon>Pseudomonadati</taxon>
        <taxon>Pseudomonadota</taxon>
        <taxon>Alphaproteobacteria</taxon>
        <taxon>Geminicoccales</taxon>
        <taxon>Geminicoccaceae</taxon>
        <taxon>Benzoatithermus</taxon>
    </lineage>
</organism>
<gene>
    <name evidence="3" type="ORF">U1T56_05710</name>
</gene>
<protein>
    <submittedName>
        <fullName evidence="3">Zf-HC2 domain-containing protein</fullName>
    </submittedName>
</protein>
<dbReference type="Gene3D" id="1.10.10.1320">
    <property type="entry name" value="Anti-sigma factor, zinc-finger domain"/>
    <property type="match status" value="1"/>
</dbReference>
<evidence type="ECO:0000259" key="2">
    <source>
        <dbReference type="Pfam" id="PF13490"/>
    </source>
</evidence>
<sequence>MQCGDLERYLEAFLDGRLGRSRSAILRRHLAICGGCRARVERLRQFEREMQRRFRSMEQVGSVWQGLELDLVASSRSGAAHHLLPLPRVLPPPRSSAATETPPTPGPNRHRPLLVSRVTARGRASGLVGVVLIAMALGTVYQLARTSLRTDDGIDPTVQAYSQLIRGDHVLALRSDDAERLQAWLSQELERPVPPLPIPEGFRPVGADRAELATGEAGVLIYGRSETAADAETPVALFVQPLPAEARAPAPKPSGVAALHDAGDLRELTWETGSFRYTVIGRGTPEEELRRFVP</sequence>
<keyword evidence="4" id="KW-1185">Reference proteome</keyword>
<dbReference type="InterPro" id="IPR027383">
    <property type="entry name" value="Znf_put"/>
</dbReference>
<feature type="region of interest" description="Disordered" evidence="1">
    <location>
        <begin position="84"/>
        <end position="111"/>
    </location>
</feature>
<reference evidence="3 4" key="1">
    <citation type="submission" date="2024-01" db="EMBL/GenBank/DDBJ databases">
        <title>Multi-omics insights into the function and evolution of sodium benzoate biodegradation pathways in Benzoatithermus flavus gen. nov., sp. nov. from hot spring.</title>
        <authorList>
            <person name="Hu C.-J."/>
            <person name="Li W.-J."/>
        </authorList>
    </citation>
    <scope>NUCLEOTIDE SEQUENCE [LARGE SCALE GENOMIC DNA]</scope>
    <source>
        <strain evidence="3 4">SYSU G07066</strain>
    </source>
</reference>
<name>A0ABU8XRL9_9PROT</name>